<evidence type="ECO:0000313" key="7">
    <source>
        <dbReference type="EMBL" id="NJP93917.1"/>
    </source>
</evidence>
<dbReference type="PANTHER" id="PTHR47359">
    <property type="entry name" value="PEPTIDOGLYCAN DL-ENDOPEPTIDASE CWLO"/>
    <property type="match status" value="1"/>
</dbReference>
<dbReference type="InterPro" id="IPR051794">
    <property type="entry name" value="PG_Endopeptidase_C40"/>
</dbReference>
<reference evidence="7 8" key="1">
    <citation type="submission" date="2020-03" db="EMBL/GenBank/DDBJ databases">
        <title>WGS of actinomycetes isolated from Thailand.</title>
        <authorList>
            <person name="Thawai C."/>
        </authorList>
    </citation>
    <scope>NUCLEOTIDE SEQUENCE [LARGE SCALE GENOMIC DNA]</scope>
    <source>
        <strain evidence="7 8">FMUSA5-5</strain>
    </source>
</reference>
<dbReference type="Gene3D" id="3.90.1720.10">
    <property type="entry name" value="endopeptidase domain like (from Nostoc punctiforme)"/>
    <property type="match status" value="1"/>
</dbReference>
<evidence type="ECO:0000259" key="6">
    <source>
        <dbReference type="PROSITE" id="PS51935"/>
    </source>
</evidence>
<keyword evidence="4" id="KW-0788">Thiol protease</keyword>
<feature type="domain" description="NlpC/P60" evidence="6">
    <location>
        <begin position="329"/>
        <end position="469"/>
    </location>
</feature>
<gene>
    <name evidence="7" type="ORF">HCN51_31520</name>
</gene>
<sequence>MILDTGTAAKALATGGGLITSAALIIAMGGGTYPAAASTDPGQMGGTSCEPASPMGQDGNLPGMPGADGDESDLDLPGASARRTGKDGNGPATPGPPTEQTGKDGLSTGRTGNGGSDLGVLGLSARQAANAGIIVDVAAQLALPRRAAEIAVATALQESRLDNNAVSAEGRSFGLFQQTPAAGWGTREQVTTPSHAARSFYKRLVGVRHWTTLPLTQAAATVQRPRADLRGAYAKHEKLARKLVASLWPERRLAAGEQPTRPLAAGEQPTRPLSERMRPGTMPERGAGLPQRDAGRTGRRAGLPGRDAGTSERGAGLSGDAFEPGCGEIGAASLAVSAALAQRGIPYSYGGGGPAGPGYGIGRGARTKGFDCSGLTEYAWSKAGIRIGGTTYEQVGRGRKIPRSQVRAGDLVFYETDASRPGPDHVGLAVSGTKMVNAPRTGTVVRLDAIDRPSYVTAVRPSAMGPGRR</sequence>
<evidence type="ECO:0000256" key="1">
    <source>
        <dbReference type="ARBA" id="ARBA00007074"/>
    </source>
</evidence>
<dbReference type="Pfam" id="PF00877">
    <property type="entry name" value="NLPC_P60"/>
    <property type="match status" value="1"/>
</dbReference>
<name>A0ABX1BAP2_9ACTN</name>
<comment type="caution">
    <text evidence="7">The sequence shown here is derived from an EMBL/GenBank/DDBJ whole genome shotgun (WGS) entry which is preliminary data.</text>
</comment>
<protein>
    <submittedName>
        <fullName evidence="7">C40 family peptidase</fullName>
    </submittedName>
</protein>
<evidence type="ECO:0000256" key="4">
    <source>
        <dbReference type="ARBA" id="ARBA00022807"/>
    </source>
</evidence>
<dbReference type="SUPFAM" id="SSF54001">
    <property type="entry name" value="Cysteine proteinases"/>
    <property type="match status" value="1"/>
</dbReference>
<evidence type="ECO:0000256" key="5">
    <source>
        <dbReference type="SAM" id="MobiDB-lite"/>
    </source>
</evidence>
<organism evidence="7 8">
    <name type="scientific">Nonomuraea composti</name>
    <dbReference type="NCBI Taxonomy" id="2720023"/>
    <lineage>
        <taxon>Bacteria</taxon>
        <taxon>Bacillati</taxon>
        <taxon>Actinomycetota</taxon>
        <taxon>Actinomycetes</taxon>
        <taxon>Streptosporangiales</taxon>
        <taxon>Streptosporangiaceae</taxon>
        <taxon>Nonomuraea</taxon>
    </lineage>
</organism>
<evidence type="ECO:0000313" key="8">
    <source>
        <dbReference type="Proteomes" id="UP000696294"/>
    </source>
</evidence>
<dbReference type="Proteomes" id="UP000696294">
    <property type="component" value="Unassembled WGS sequence"/>
</dbReference>
<dbReference type="PROSITE" id="PS51935">
    <property type="entry name" value="NLPC_P60"/>
    <property type="match status" value="1"/>
</dbReference>
<evidence type="ECO:0000256" key="2">
    <source>
        <dbReference type="ARBA" id="ARBA00022670"/>
    </source>
</evidence>
<keyword evidence="8" id="KW-1185">Reference proteome</keyword>
<evidence type="ECO:0000256" key="3">
    <source>
        <dbReference type="ARBA" id="ARBA00022801"/>
    </source>
</evidence>
<feature type="region of interest" description="Disordered" evidence="5">
    <location>
        <begin position="255"/>
        <end position="315"/>
    </location>
</feature>
<comment type="similarity">
    <text evidence="1">Belongs to the peptidase C40 family.</text>
</comment>
<keyword evidence="3" id="KW-0378">Hydrolase</keyword>
<keyword evidence="2" id="KW-0645">Protease</keyword>
<accession>A0ABX1BAP2</accession>
<feature type="region of interest" description="Disordered" evidence="5">
    <location>
        <begin position="38"/>
        <end position="113"/>
    </location>
</feature>
<dbReference type="InterPro" id="IPR038765">
    <property type="entry name" value="Papain-like_cys_pep_sf"/>
</dbReference>
<dbReference type="PANTHER" id="PTHR47359:SF3">
    <property type="entry name" value="NLP_P60 DOMAIN-CONTAINING PROTEIN-RELATED"/>
    <property type="match status" value="1"/>
</dbReference>
<dbReference type="EMBL" id="JAATEP010000025">
    <property type="protein sequence ID" value="NJP93917.1"/>
    <property type="molecule type" value="Genomic_DNA"/>
</dbReference>
<dbReference type="InterPro" id="IPR000064">
    <property type="entry name" value="NLP_P60_dom"/>
</dbReference>
<dbReference type="RefSeq" id="WP_168014378.1">
    <property type="nucleotide sequence ID" value="NZ_JAATEP010000025.1"/>
</dbReference>
<proteinExistence type="inferred from homology"/>